<dbReference type="PRINTS" id="PR01415">
    <property type="entry name" value="ANKYRIN"/>
</dbReference>
<evidence type="ECO:0000256" key="3">
    <source>
        <dbReference type="PROSITE-ProRule" id="PRU00023"/>
    </source>
</evidence>
<dbReference type="EMBL" id="LNFO01000046">
    <property type="protein sequence ID" value="KUG02211.1"/>
    <property type="molecule type" value="Genomic_DNA"/>
</dbReference>
<dbReference type="Pfam" id="PF12796">
    <property type="entry name" value="Ank_2"/>
    <property type="match status" value="2"/>
</dbReference>
<dbReference type="InterPro" id="IPR002110">
    <property type="entry name" value="Ankyrin_rpt"/>
</dbReference>
<evidence type="ECO:0000256" key="1">
    <source>
        <dbReference type="ARBA" id="ARBA00022737"/>
    </source>
</evidence>
<dbReference type="STRING" id="4790.A0A0W8E1M5"/>
<feature type="repeat" description="ANK" evidence="3">
    <location>
        <begin position="141"/>
        <end position="173"/>
    </location>
</feature>
<dbReference type="SUPFAM" id="SSF48403">
    <property type="entry name" value="Ankyrin repeat"/>
    <property type="match status" value="1"/>
</dbReference>
<dbReference type="Pfam" id="PF00023">
    <property type="entry name" value="Ank"/>
    <property type="match status" value="1"/>
</dbReference>
<proteinExistence type="predicted"/>
<accession>A0A0W8E1M5</accession>
<protein>
    <submittedName>
        <fullName evidence="4">E3 ubiquitin-protein ligase MIB1</fullName>
    </submittedName>
</protein>
<comment type="caution">
    <text evidence="4">The sequence shown here is derived from an EMBL/GenBank/DDBJ whole genome shotgun (WGS) entry which is preliminary data.</text>
</comment>
<name>A0A0W8E1M5_PHYNI</name>
<dbReference type="PANTHER" id="PTHR24171">
    <property type="entry name" value="ANKYRIN REPEAT DOMAIN-CONTAINING PROTEIN 39-RELATED"/>
    <property type="match status" value="1"/>
</dbReference>
<evidence type="ECO:0000256" key="2">
    <source>
        <dbReference type="ARBA" id="ARBA00023043"/>
    </source>
</evidence>
<dbReference type="OrthoDB" id="93059at2759"/>
<dbReference type="SMART" id="SM00248">
    <property type="entry name" value="ANK"/>
    <property type="match status" value="5"/>
</dbReference>
<dbReference type="AlphaFoldDB" id="A0A0W8E1M5"/>
<dbReference type="PROSITE" id="PS50088">
    <property type="entry name" value="ANK_REPEAT"/>
    <property type="match status" value="4"/>
</dbReference>
<dbReference type="Gene3D" id="1.25.40.20">
    <property type="entry name" value="Ankyrin repeat-containing domain"/>
    <property type="match status" value="2"/>
</dbReference>
<feature type="repeat" description="ANK" evidence="3">
    <location>
        <begin position="45"/>
        <end position="77"/>
    </location>
</feature>
<feature type="repeat" description="ANK" evidence="3">
    <location>
        <begin position="231"/>
        <end position="263"/>
    </location>
</feature>
<dbReference type="InterPro" id="IPR036770">
    <property type="entry name" value="Ankyrin_rpt-contain_sf"/>
</dbReference>
<organism evidence="4 5">
    <name type="scientific">Phytophthora nicotianae</name>
    <name type="common">Potato buckeye rot agent</name>
    <name type="synonym">Phytophthora parasitica</name>
    <dbReference type="NCBI Taxonomy" id="4792"/>
    <lineage>
        <taxon>Eukaryota</taxon>
        <taxon>Sar</taxon>
        <taxon>Stramenopiles</taxon>
        <taxon>Oomycota</taxon>
        <taxon>Peronosporomycetes</taxon>
        <taxon>Peronosporales</taxon>
        <taxon>Peronosporaceae</taxon>
        <taxon>Phytophthora</taxon>
    </lineage>
</organism>
<sequence length="285" mass="30910">MSANRAVSKPTEELFRVCETGDVQAVSRLLQDPEVDINWQCSQSYGATPLIAAISHGHQEIVQILLNADAELGVVKTPDRNSPLHEAAFAGDPNIMQFVLNKVLEKSGDNAADLLNLQNQVRTSAYLGDTLLNFYVLRLKFGNTPLHNAARTGSPGCVSNLLQAGAMPSIKNVVSELVSSCSLIPCTESYLTMLQNGSIPLHHACYSETPNLEVVRLLVEAGSDVNALDEQGYSPLIVAAKKNQTEVIEYLRKHGADTTLKNSFGEDALHFAELRNNTGAIQLLE</sequence>
<reference evidence="4 5" key="1">
    <citation type="submission" date="2015-11" db="EMBL/GenBank/DDBJ databases">
        <title>Genomes and virulence difference between two physiological races of Phytophthora nicotianae.</title>
        <authorList>
            <person name="Liu H."/>
            <person name="Ma X."/>
            <person name="Yu H."/>
            <person name="Fang D."/>
            <person name="Li Y."/>
            <person name="Wang X."/>
            <person name="Wang W."/>
            <person name="Dong Y."/>
            <person name="Xiao B."/>
        </authorList>
    </citation>
    <scope>NUCLEOTIDE SEQUENCE [LARGE SCALE GENOMIC DNA]</scope>
    <source>
        <strain evidence="5">race 0</strain>
    </source>
</reference>
<gene>
    <name evidence="4" type="ORF">AM587_10014633</name>
</gene>
<dbReference type="PANTHER" id="PTHR24171:SF9">
    <property type="entry name" value="ANKYRIN REPEAT DOMAIN-CONTAINING PROTEIN 39"/>
    <property type="match status" value="1"/>
</dbReference>
<keyword evidence="2 3" id="KW-0040">ANK repeat</keyword>
<dbReference type="Proteomes" id="UP000052943">
    <property type="component" value="Unassembled WGS sequence"/>
</dbReference>
<keyword evidence="1" id="KW-0677">Repeat</keyword>
<evidence type="ECO:0000313" key="5">
    <source>
        <dbReference type="Proteomes" id="UP000052943"/>
    </source>
</evidence>
<dbReference type="PROSITE" id="PS50297">
    <property type="entry name" value="ANK_REP_REGION"/>
    <property type="match status" value="4"/>
</dbReference>
<feature type="repeat" description="ANK" evidence="3">
    <location>
        <begin position="196"/>
        <end position="230"/>
    </location>
</feature>
<evidence type="ECO:0000313" key="4">
    <source>
        <dbReference type="EMBL" id="KUG02211.1"/>
    </source>
</evidence>